<dbReference type="GO" id="GO:0005737">
    <property type="term" value="C:cytoplasm"/>
    <property type="evidence" value="ECO:0007669"/>
    <property type="project" value="InterPro"/>
</dbReference>
<comment type="caution">
    <text evidence="8">The sequence shown here is derived from an EMBL/GenBank/DDBJ whole genome shotgun (WGS) entry which is preliminary data.</text>
</comment>
<dbReference type="GO" id="GO:0004347">
    <property type="term" value="F:glucose-6-phosphate isomerase activity"/>
    <property type="evidence" value="ECO:0007669"/>
    <property type="project" value="UniProtKB-EC"/>
</dbReference>
<evidence type="ECO:0000256" key="5">
    <source>
        <dbReference type="ARBA" id="ARBA00023152"/>
    </source>
</evidence>
<evidence type="ECO:0000313" key="8">
    <source>
        <dbReference type="EMBL" id="OHA71874.1"/>
    </source>
</evidence>
<evidence type="ECO:0000256" key="4">
    <source>
        <dbReference type="ARBA" id="ARBA00022432"/>
    </source>
</evidence>
<dbReference type="Pfam" id="PF06560">
    <property type="entry name" value="GPI"/>
    <property type="match status" value="1"/>
</dbReference>
<dbReference type="InterPro" id="IPR010551">
    <property type="entry name" value="G6P_isomerase_prok"/>
</dbReference>
<dbReference type="UniPathway" id="UPA00109">
    <property type="reaction ID" value="UER00181"/>
</dbReference>
<dbReference type="GO" id="GO:0006094">
    <property type="term" value="P:gluconeogenesis"/>
    <property type="evidence" value="ECO:0007669"/>
    <property type="project" value="UniProtKB-KW"/>
</dbReference>
<comment type="pathway">
    <text evidence="1">Carbohydrate degradation; glycolysis; D-glyceraldehyde 3-phosphate and glycerone phosphate from D-glucose: step 2/4.</text>
</comment>
<evidence type="ECO:0000313" key="9">
    <source>
        <dbReference type="Proteomes" id="UP000177287"/>
    </source>
</evidence>
<comment type="catalytic activity">
    <reaction evidence="6">
        <text>alpha-D-glucose 6-phosphate = beta-D-fructose 6-phosphate</text>
        <dbReference type="Rhea" id="RHEA:11816"/>
        <dbReference type="ChEBI" id="CHEBI:57634"/>
        <dbReference type="ChEBI" id="CHEBI:58225"/>
        <dbReference type="EC" id="5.3.1.9"/>
    </reaction>
</comment>
<gene>
    <name evidence="8" type="ORF">A3A27_02025</name>
</gene>
<comment type="similarity">
    <text evidence="2">Belongs to the archaeal-type GPI family.</text>
</comment>
<dbReference type="AlphaFoldDB" id="A0A1G2RG95"/>
<dbReference type="SUPFAM" id="SSF51182">
    <property type="entry name" value="RmlC-like cupins"/>
    <property type="match status" value="1"/>
</dbReference>
<evidence type="ECO:0000256" key="6">
    <source>
        <dbReference type="ARBA" id="ARBA00029321"/>
    </source>
</evidence>
<dbReference type="InterPro" id="IPR014710">
    <property type="entry name" value="RmlC-like_jellyroll"/>
</dbReference>
<feature type="domain" description="Glucose-6-phosphate isomerase prokaryote" evidence="7">
    <location>
        <begin position="12"/>
        <end position="175"/>
    </location>
</feature>
<organism evidence="8 9">
    <name type="scientific">Candidatus Wildermuthbacteria bacterium RIFCSPLOWO2_01_FULL_47_18</name>
    <dbReference type="NCBI Taxonomy" id="1802460"/>
    <lineage>
        <taxon>Bacteria</taxon>
        <taxon>Candidatus Wildermuthiibacteriota</taxon>
    </lineage>
</organism>
<keyword evidence="4" id="KW-0312">Gluconeogenesis</keyword>
<dbReference type="CDD" id="cd02218">
    <property type="entry name" value="cupin_PGI"/>
    <property type="match status" value="1"/>
</dbReference>
<dbReference type="Proteomes" id="UP000177287">
    <property type="component" value="Unassembled WGS sequence"/>
</dbReference>
<reference evidence="8 9" key="1">
    <citation type="journal article" date="2016" name="Nat. Commun.">
        <title>Thousands of microbial genomes shed light on interconnected biogeochemical processes in an aquifer system.</title>
        <authorList>
            <person name="Anantharaman K."/>
            <person name="Brown C.T."/>
            <person name="Hug L.A."/>
            <person name="Sharon I."/>
            <person name="Castelle C.J."/>
            <person name="Probst A.J."/>
            <person name="Thomas B.C."/>
            <person name="Singh A."/>
            <person name="Wilkins M.J."/>
            <person name="Karaoz U."/>
            <person name="Brodie E.L."/>
            <person name="Williams K.H."/>
            <person name="Hubbard S.S."/>
            <person name="Banfield J.F."/>
        </authorList>
    </citation>
    <scope>NUCLEOTIDE SEQUENCE [LARGE SCALE GENOMIC DNA]</scope>
</reference>
<proteinExistence type="inferred from homology"/>
<name>A0A1G2RG95_9BACT</name>
<dbReference type="EC" id="5.3.1.9" evidence="3"/>
<dbReference type="Gene3D" id="2.60.120.10">
    <property type="entry name" value="Jelly Rolls"/>
    <property type="match status" value="1"/>
</dbReference>
<accession>A0A1G2RG95</accession>
<dbReference type="InterPro" id="IPR011051">
    <property type="entry name" value="RmlC_Cupin_sf"/>
</dbReference>
<evidence type="ECO:0000256" key="2">
    <source>
        <dbReference type="ARBA" id="ARBA00006542"/>
    </source>
</evidence>
<evidence type="ECO:0000256" key="1">
    <source>
        <dbReference type="ARBA" id="ARBA00004926"/>
    </source>
</evidence>
<sequence>MELAQETRTLGEMESVVSDKAFFAKADKKLVQYFMFRGIARKSEAELFKMPPLELSYDITVIPPFDLGREFNKTLGHYHPQSPGGARYAEIYEVLEGEGHYLLQRLDEKTQGVDEVLLVKAKKGDKVVVPNGYGHVSINPSPNTLVSANITGLFESEYDPYRLKGGGAYFELIDDSPVPNENYANLPLIKKFNAMDLPLNQQFDGDNIYAQFVESSDKFDFLRK</sequence>
<dbReference type="GO" id="GO:0006096">
    <property type="term" value="P:glycolytic process"/>
    <property type="evidence" value="ECO:0007669"/>
    <property type="project" value="UniProtKB-UniPathway"/>
</dbReference>
<evidence type="ECO:0000256" key="3">
    <source>
        <dbReference type="ARBA" id="ARBA00011952"/>
    </source>
</evidence>
<dbReference type="EMBL" id="MHUF01000028">
    <property type="protein sequence ID" value="OHA71874.1"/>
    <property type="molecule type" value="Genomic_DNA"/>
</dbReference>
<protein>
    <recommendedName>
        <fullName evidence="3">glucose-6-phosphate isomerase</fullName>
        <ecNumber evidence="3">5.3.1.9</ecNumber>
    </recommendedName>
</protein>
<keyword evidence="5" id="KW-0324">Glycolysis</keyword>
<evidence type="ECO:0000259" key="7">
    <source>
        <dbReference type="Pfam" id="PF06560"/>
    </source>
</evidence>